<accession>A0A7J8RZ61</accession>
<gene>
    <name evidence="1" type="ORF">Godav_028108</name>
</gene>
<dbReference type="EMBL" id="JABFAC010000007">
    <property type="protein sequence ID" value="MBA0618820.1"/>
    <property type="molecule type" value="Genomic_DNA"/>
</dbReference>
<name>A0A7J8RZ61_GOSDV</name>
<dbReference type="InterPro" id="IPR046349">
    <property type="entry name" value="C1-like_sf"/>
</dbReference>
<sequence length="162" mass="18902">MHMVVKIAMTPFLAAESVVSVYSLNPLEEMLLDLRRMEENFNDGSLGLEMILRVSFHPHLLVLNDDDDDEIIFMCDKCEELCIGSRYNYKLCSFNLDSKCAALSVRFSYILNVFHYHPSSSTNVLHPLVLTTLVIEDDYEEYYCDTCEAKRNPEHDIYYFIY</sequence>
<keyword evidence="2" id="KW-1185">Reference proteome</keyword>
<comment type="caution">
    <text evidence="1">The sequence shown here is derived from an EMBL/GenBank/DDBJ whole genome shotgun (WGS) entry which is preliminary data.</text>
</comment>
<protein>
    <recommendedName>
        <fullName evidence="3">DC1 domain-containing protein</fullName>
    </recommendedName>
</protein>
<evidence type="ECO:0000313" key="1">
    <source>
        <dbReference type="EMBL" id="MBA0618820.1"/>
    </source>
</evidence>
<organism evidence="1 2">
    <name type="scientific">Gossypium davidsonii</name>
    <name type="common">Davidson's cotton</name>
    <name type="synonym">Gossypium klotzschianum subsp. davidsonii</name>
    <dbReference type="NCBI Taxonomy" id="34287"/>
    <lineage>
        <taxon>Eukaryota</taxon>
        <taxon>Viridiplantae</taxon>
        <taxon>Streptophyta</taxon>
        <taxon>Embryophyta</taxon>
        <taxon>Tracheophyta</taxon>
        <taxon>Spermatophyta</taxon>
        <taxon>Magnoliopsida</taxon>
        <taxon>eudicotyledons</taxon>
        <taxon>Gunneridae</taxon>
        <taxon>Pentapetalae</taxon>
        <taxon>rosids</taxon>
        <taxon>malvids</taxon>
        <taxon>Malvales</taxon>
        <taxon>Malvaceae</taxon>
        <taxon>Malvoideae</taxon>
        <taxon>Gossypium</taxon>
    </lineage>
</organism>
<evidence type="ECO:0008006" key="3">
    <source>
        <dbReference type="Google" id="ProtNLM"/>
    </source>
</evidence>
<dbReference type="AlphaFoldDB" id="A0A7J8RZ61"/>
<evidence type="ECO:0000313" key="2">
    <source>
        <dbReference type="Proteomes" id="UP000593561"/>
    </source>
</evidence>
<dbReference type="SUPFAM" id="SSF57889">
    <property type="entry name" value="Cysteine-rich domain"/>
    <property type="match status" value="1"/>
</dbReference>
<proteinExistence type="predicted"/>
<reference evidence="1 2" key="1">
    <citation type="journal article" date="2019" name="Genome Biol. Evol.">
        <title>Insights into the evolution of the New World diploid cottons (Gossypium, subgenus Houzingenia) based on genome sequencing.</title>
        <authorList>
            <person name="Grover C.E."/>
            <person name="Arick M.A. 2nd"/>
            <person name="Thrash A."/>
            <person name="Conover J.L."/>
            <person name="Sanders W.S."/>
            <person name="Peterson D.G."/>
            <person name="Frelichowski J.E."/>
            <person name="Scheffler J.A."/>
            <person name="Scheffler B.E."/>
            <person name="Wendel J.F."/>
        </authorList>
    </citation>
    <scope>NUCLEOTIDE SEQUENCE [LARGE SCALE GENOMIC DNA]</scope>
    <source>
        <strain evidence="1">27</strain>
        <tissue evidence="1">Leaf</tissue>
    </source>
</reference>
<dbReference type="Proteomes" id="UP000593561">
    <property type="component" value="Unassembled WGS sequence"/>
</dbReference>